<dbReference type="InterPro" id="IPR015300">
    <property type="entry name" value="DNA-bd_pseudobarrel_sf"/>
</dbReference>
<keyword evidence="5" id="KW-0539">Nucleus</keyword>
<dbReference type="InterPro" id="IPR044837">
    <property type="entry name" value="REM16-like"/>
</dbReference>
<gene>
    <name evidence="7" type="ORF">L484_027901</name>
</gene>
<evidence type="ECO:0000256" key="5">
    <source>
        <dbReference type="ARBA" id="ARBA00023242"/>
    </source>
</evidence>
<dbReference type="STRING" id="981085.W9S7J0"/>
<dbReference type="PANTHER" id="PTHR31391:SF4">
    <property type="entry name" value="B3 DOMAIN-CONTAINING PROTEIN OS03G0184500"/>
    <property type="match status" value="1"/>
</dbReference>
<evidence type="ECO:0000256" key="1">
    <source>
        <dbReference type="ARBA" id="ARBA00004123"/>
    </source>
</evidence>
<keyword evidence="2" id="KW-0805">Transcription regulation</keyword>
<evidence type="ECO:0000256" key="3">
    <source>
        <dbReference type="ARBA" id="ARBA00023125"/>
    </source>
</evidence>
<evidence type="ECO:0000256" key="4">
    <source>
        <dbReference type="ARBA" id="ARBA00023163"/>
    </source>
</evidence>
<sequence length="249" mass="28525">MTGQFRTARHCSKRWRNICQKKCGDVTKKALSAKEKAQALERASDFKSKYPFLKKYVENKHADVILKALDGRTWFVNYTFGVKEKTPNAKFLNGWKSFAVDKSIDILFEVYIFRENGDSTTLQVHKTATSKVRPRGSFSSKGCTLPYKFAKTHINKIEGDAILKFSDGRYWSVLYKVRDRLNGSPVAKFCRGWSAFVRDNALEQRDESSVSEDQKRILEVTSIRGLHPLMLAELLKQPANSSQQVPIFK</sequence>
<keyword evidence="4" id="KW-0804">Transcription</keyword>
<feature type="domain" description="TF-B3" evidence="6">
    <location>
        <begin position="128"/>
        <end position="226"/>
    </location>
</feature>
<accession>W9S7J0</accession>
<evidence type="ECO:0000256" key="2">
    <source>
        <dbReference type="ARBA" id="ARBA00023015"/>
    </source>
</evidence>
<evidence type="ECO:0000259" key="6">
    <source>
        <dbReference type="PROSITE" id="PS50863"/>
    </source>
</evidence>
<dbReference type="PROSITE" id="PS50863">
    <property type="entry name" value="B3"/>
    <property type="match status" value="1"/>
</dbReference>
<organism evidence="7 8">
    <name type="scientific">Morus notabilis</name>
    <dbReference type="NCBI Taxonomy" id="981085"/>
    <lineage>
        <taxon>Eukaryota</taxon>
        <taxon>Viridiplantae</taxon>
        <taxon>Streptophyta</taxon>
        <taxon>Embryophyta</taxon>
        <taxon>Tracheophyta</taxon>
        <taxon>Spermatophyta</taxon>
        <taxon>Magnoliopsida</taxon>
        <taxon>eudicotyledons</taxon>
        <taxon>Gunneridae</taxon>
        <taxon>Pentapetalae</taxon>
        <taxon>rosids</taxon>
        <taxon>fabids</taxon>
        <taxon>Rosales</taxon>
        <taxon>Moraceae</taxon>
        <taxon>Moreae</taxon>
        <taxon>Morus</taxon>
    </lineage>
</organism>
<comment type="subcellular location">
    <subcellularLocation>
        <location evidence="1">Nucleus</location>
    </subcellularLocation>
</comment>
<dbReference type="EMBL" id="KE346217">
    <property type="protein sequence ID" value="EXC30726.1"/>
    <property type="molecule type" value="Genomic_DNA"/>
</dbReference>
<dbReference type="PANTHER" id="PTHR31391">
    <property type="entry name" value="B3 DOMAIN-CONTAINING PROTEIN OS11G0197600-RELATED"/>
    <property type="match status" value="1"/>
</dbReference>
<proteinExistence type="predicted"/>
<dbReference type="Gene3D" id="2.40.330.10">
    <property type="entry name" value="DNA-binding pseudobarrel domain"/>
    <property type="match status" value="2"/>
</dbReference>
<protein>
    <recommendedName>
        <fullName evidence="6">TF-B3 domain-containing protein</fullName>
    </recommendedName>
</protein>
<evidence type="ECO:0000313" key="7">
    <source>
        <dbReference type="EMBL" id="EXC30726.1"/>
    </source>
</evidence>
<dbReference type="Proteomes" id="UP000030645">
    <property type="component" value="Unassembled WGS sequence"/>
</dbReference>
<keyword evidence="3" id="KW-0238">DNA-binding</keyword>
<evidence type="ECO:0000313" key="8">
    <source>
        <dbReference type="Proteomes" id="UP000030645"/>
    </source>
</evidence>
<dbReference type="CDD" id="cd10017">
    <property type="entry name" value="B3_DNA"/>
    <property type="match status" value="2"/>
</dbReference>
<dbReference type="AlphaFoldDB" id="W9S7J0"/>
<dbReference type="SUPFAM" id="SSF101936">
    <property type="entry name" value="DNA-binding pseudobarrel domain"/>
    <property type="match status" value="2"/>
</dbReference>
<dbReference type="GO" id="GO:0005634">
    <property type="term" value="C:nucleus"/>
    <property type="evidence" value="ECO:0007669"/>
    <property type="project" value="UniProtKB-SubCell"/>
</dbReference>
<keyword evidence="8" id="KW-1185">Reference proteome</keyword>
<dbReference type="GO" id="GO:0003677">
    <property type="term" value="F:DNA binding"/>
    <property type="evidence" value="ECO:0007669"/>
    <property type="project" value="UniProtKB-KW"/>
</dbReference>
<dbReference type="InterPro" id="IPR003340">
    <property type="entry name" value="B3_DNA-bd"/>
</dbReference>
<name>W9S7J0_9ROSA</name>
<reference evidence="8" key="1">
    <citation type="submission" date="2013-01" db="EMBL/GenBank/DDBJ databases">
        <title>Draft Genome Sequence of a Mulberry Tree, Morus notabilis C.K. Schneid.</title>
        <authorList>
            <person name="He N."/>
            <person name="Zhao S."/>
        </authorList>
    </citation>
    <scope>NUCLEOTIDE SEQUENCE</scope>
</reference>
<dbReference type="Pfam" id="PF02362">
    <property type="entry name" value="B3"/>
    <property type="match status" value="1"/>
</dbReference>